<keyword evidence="11 12" id="KW-0472">Membrane</keyword>
<keyword evidence="8" id="KW-0067">ATP-binding</keyword>
<keyword evidence="6" id="KW-0547">Nucleotide-binding</keyword>
<evidence type="ECO:0000256" key="6">
    <source>
        <dbReference type="ARBA" id="ARBA00022741"/>
    </source>
</evidence>
<gene>
    <name evidence="14" type="ORF">FE782_11065</name>
</gene>
<dbReference type="SMART" id="SM00304">
    <property type="entry name" value="HAMP"/>
    <property type="match status" value="1"/>
</dbReference>
<evidence type="ECO:0000256" key="11">
    <source>
        <dbReference type="ARBA" id="ARBA00023136"/>
    </source>
</evidence>
<keyword evidence="5 12" id="KW-0812">Transmembrane</keyword>
<dbReference type="PANTHER" id="PTHR34220:SF11">
    <property type="entry name" value="SENSOR PROTEIN KINASE HPTS"/>
    <property type="match status" value="1"/>
</dbReference>
<feature type="transmembrane region" description="Helical" evidence="12">
    <location>
        <begin position="300"/>
        <end position="318"/>
    </location>
</feature>
<dbReference type="AlphaFoldDB" id="A0A5R9GEF2"/>
<evidence type="ECO:0000256" key="4">
    <source>
        <dbReference type="ARBA" id="ARBA00022679"/>
    </source>
</evidence>
<dbReference type="GO" id="GO:0005886">
    <property type="term" value="C:plasma membrane"/>
    <property type="evidence" value="ECO:0007669"/>
    <property type="project" value="UniProtKB-SubCell"/>
</dbReference>
<dbReference type="InterPro" id="IPR003594">
    <property type="entry name" value="HATPase_dom"/>
</dbReference>
<dbReference type="OrthoDB" id="2062925at2"/>
<organism evidence="14 15">
    <name type="scientific">Paenibacillus antri</name>
    <dbReference type="NCBI Taxonomy" id="2582848"/>
    <lineage>
        <taxon>Bacteria</taxon>
        <taxon>Bacillati</taxon>
        <taxon>Bacillota</taxon>
        <taxon>Bacilli</taxon>
        <taxon>Bacillales</taxon>
        <taxon>Paenibacillaceae</taxon>
        <taxon>Paenibacillus</taxon>
    </lineage>
</organism>
<dbReference type="GO" id="GO:0005524">
    <property type="term" value="F:ATP binding"/>
    <property type="evidence" value="ECO:0007669"/>
    <property type="project" value="UniProtKB-KW"/>
</dbReference>
<dbReference type="InterPro" id="IPR050640">
    <property type="entry name" value="Bact_2-comp_sensor_kinase"/>
</dbReference>
<dbReference type="InterPro" id="IPR010559">
    <property type="entry name" value="Sig_transdc_His_kin_internal"/>
</dbReference>
<keyword evidence="15" id="KW-1185">Reference proteome</keyword>
<dbReference type="Pfam" id="PF02518">
    <property type="entry name" value="HATPase_c"/>
    <property type="match status" value="1"/>
</dbReference>
<keyword evidence="4" id="KW-0808">Transferase</keyword>
<evidence type="ECO:0000313" key="15">
    <source>
        <dbReference type="Proteomes" id="UP000309676"/>
    </source>
</evidence>
<dbReference type="InterPro" id="IPR036890">
    <property type="entry name" value="HATPase_C_sf"/>
</dbReference>
<name>A0A5R9GEF2_9BACL</name>
<evidence type="ECO:0000256" key="7">
    <source>
        <dbReference type="ARBA" id="ARBA00022777"/>
    </source>
</evidence>
<evidence type="ECO:0000259" key="13">
    <source>
        <dbReference type="PROSITE" id="PS50885"/>
    </source>
</evidence>
<dbReference type="Gene3D" id="3.30.565.10">
    <property type="entry name" value="Histidine kinase-like ATPase, C-terminal domain"/>
    <property type="match status" value="1"/>
</dbReference>
<evidence type="ECO:0000256" key="1">
    <source>
        <dbReference type="ARBA" id="ARBA00004651"/>
    </source>
</evidence>
<comment type="subcellular location">
    <subcellularLocation>
        <location evidence="1">Cell membrane</location>
        <topology evidence="1">Multi-pass membrane protein</topology>
    </subcellularLocation>
</comment>
<dbReference type="Pfam" id="PF06580">
    <property type="entry name" value="His_kinase"/>
    <property type="match status" value="1"/>
</dbReference>
<dbReference type="CDD" id="cd06225">
    <property type="entry name" value="HAMP"/>
    <property type="match status" value="1"/>
</dbReference>
<protein>
    <submittedName>
        <fullName evidence="14">HAMP domain-containing protein</fullName>
    </submittedName>
</protein>
<dbReference type="Proteomes" id="UP000309676">
    <property type="component" value="Unassembled WGS sequence"/>
</dbReference>
<evidence type="ECO:0000256" key="12">
    <source>
        <dbReference type="SAM" id="Phobius"/>
    </source>
</evidence>
<sequence>MPMSWKRVKARLNQSIFSRMVVTFLLIITPLYVLSIEVYKWAIETQKQDISNTMLSQVDFYVDNFEKEIQRIKLLQFYSTNDLNLQLLAYQPDSVDDYDKTVAVTQFQQYLKAVASSSSYIKSVSAYFPTMNRVVTSATFESSIPRDEFKVLDTNSYYSIDAQMIYWNSRIFLSVSNLSNTPLEANAGKRTPAYIIGVELDQKTLENALKQFNDYENGGAVMIDRDAKFELASTNRTETNLEMMSYIRKAVAVEKSGSFNIEIAGETYWAVYTSSDYLGLTLCKFIPEREVLKNFQKYSYWLWVFTATSVLLILLYSFSTYRLIYKPLSILVKAFRKMERGEMEASITHQTHDEFRYLYGAFNTMVYKVNTLIEQVYKQKILAQHAQLKQLQTQIIPHFLYNSYFILHRMVIDEDNDHAARFSQLLGNYLKFITRSGEDEVMLDREVEHARIYTEIVGMRFANRLSLRFEEPPQACKRIKVPRLVIQPIIENALEHGLTHTASGGVLNISFSESEGALDVIVEDNGTGLTDERLERLCESLNEKPGMDDVETTGIQNIHRRLRYRFGAGSGLLLSRSEFGGLKAVIRVAHGDV</sequence>
<feature type="domain" description="HAMP" evidence="13">
    <location>
        <begin position="322"/>
        <end position="374"/>
    </location>
</feature>
<comment type="caution">
    <text evidence="14">The sequence shown here is derived from an EMBL/GenBank/DDBJ whole genome shotgun (WGS) entry which is preliminary data.</text>
</comment>
<keyword evidence="9 12" id="KW-1133">Transmembrane helix</keyword>
<evidence type="ECO:0000256" key="10">
    <source>
        <dbReference type="ARBA" id="ARBA00023012"/>
    </source>
</evidence>
<keyword evidence="7" id="KW-0418">Kinase</keyword>
<evidence type="ECO:0000256" key="2">
    <source>
        <dbReference type="ARBA" id="ARBA00022475"/>
    </source>
</evidence>
<dbReference type="InterPro" id="IPR003660">
    <property type="entry name" value="HAMP_dom"/>
</dbReference>
<keyword evidence="3" id="KW-0597">Phosphoprotein</keyword>
<dbReference type="PANTHER" id="PTHR34220">
    <property type="entry name" value="SENSOR HISTIDINE KINASE YPDA"/>
    <property type="match status" value="1"/>
</dbReference>
<dbReference type="PROSITE" id="PS50885">
    <property type="entry name" value="HAMP"/>
    <property type="match status" value="1"/>
</dbReference>
<accession>A0A5R9GEF2</accession>
<evidence type="ECO:0000256" key="8">
    <source>
        <dbReference type="ARBA" id="ARBA00022840"/>
    </source>
</evidence>
<dbReference type="Gene3D" id="3.30.450.20">
    <property type="entry name" value="PAS domain"/>
    <property type="match status" value="1"/>
</dbReference>
<proteinExistence type="predicted"/>
<dbReference type="SUPFAM" id="SSF55874">
    <property type="entry name" value="ATPase domain of HSP90 chaperone/DNA topoisomerase II/histidine kinase"/>
    <property type="match status" value="1"/>
</dbReference>
<evidence type="ECO:0000256" key="3">
    <source>
        <dbReference type="ARBA" id="ARBA00022553"/>
    </source>
</evidence>
<keyword evidence="10" id="KW-0902">Two-component regulatory system</keyword>
<dbReference type="EMBL" id="VCIW01000005">
    <property type="protein sequence ID" value="TLS52490.1"/>
    <property type="molecule type" value="Genomic_DNA"/>
</dbReference>
<evidence type="ECO:0000256" key="9">
    <source>
        <dbReference type="ARBA" id="ARBA00022989"/>
    </source>
</evidence>
<dbReference type="SUPFAM" id="SSF158472">
    <property type="entry name" value="HAMP domain-like"/>
    <property type="match status" value="1"/>
</dbReference>
<dbReference type="GO" id="GO:0000155">
    <property type="term" value="F:phosphorelay sensor kinase activity"/>
    <property type="evidence" value="ECO:0007669"/>
    <property type="project" value="InterPro"/>
</dbReference>
<reference evidence="14 15" key="1">
    <citation type="submission" date="2019-05" db="EMBL/GenBank/DDBJ databases">
        <authorList>
            <person name="Narsing Rao M.P."/>
            <person name="Li W.J."/>
        </authorList>
    </citation>
    <scope>NUCLEOTIDE SEQUENCE [LARGE SCALE GENOMIC DNA]</scope>
    <source>
        <strain evidence="14 15">SYSU_K30003</strain>
    </source>
</reference>
<dbReference type="Gene3D" id="1.10.8.500">
    <property type="entry name" value="HAMP domain in histidine kinase"/>
    <property type="match status" value="1"/>
</dbReference>
<dbReference type="RefSeq" id="WP_138194146.1">
    <property type="nucleotide sequence ID" value="NZ_VCIW01000005.1"/>
</dbReference>
<evidence type="ECO:0000256" key="5">
    <source>
        <dbReference type="ARBA" id="ARBA00022692"/>
    </source>
</evidence>
<evidence type="ECO:0000313" key="14">
    <source>
        <dbReference type="EMBL" id="TLS52490.1"/>
    </source>
</evidence>
<keyword evidence="2" id="KW-1003">Cell membrane</keyword>